<evidence type="ECO:0000256" key="5">
    <source>
        <dbReference type="SAM" id="Coils"/>
    </source>
</evidence>
<reference evidence="7 8" key="1">
    <citation type="journal article" date="2007" name="Science">
        <title>Genomic minimalism in the early diverging intestinal parasite Giardia lamblia.</title>
        <authorList>
            <person name="Morrison H.G."/>
            <person name="McArthur A.G."/>
            <person name="Gillin F.D."/>
            <person name="Aley S.B."/>
            <person name="Adam R.D."/>
            <person name="Olsen G.J."/>
            <person name="Best A.A."/>
            <person name="Cande W.Z."/>
            <person name="Chen F."/>
            <person name="Cipriano M.J."/>
            <person name="Davids B.J."/>
            <person name="Dawson S.C."/>
            <person name="Elmendorf H.G."/>
            <person name="Hehl A.B."/>
            <person name="Holder M.E."/>
            <person name="Huse S.M."/>
            <person name="Kim U.U."/>
            <person name="Lasek-Nesselquist E."/>
            <person name="Manning G."/>
            <person name="Nigam A."/>
            <person name="Nixon J.E."/>
            <person name="Palm D."/>
            <person name="Passamaneck N.E."/>
            <person name="Prabhu A."/>
            <person name="Reich C.I."/>
            <person name="Reiner D.S."/>
            <person name="Samuelson J."/>
            <person name="Svard S.G."/>
            <person name="Sogin M.L."/>
        </authorList>
    </citation>
    <scope>NUCLEOTIDE SEQUENCE [LARGE SCALE GENOMIC DNA]</scope>
    <source>
        <strain evidence="7 8">WB C6</strain>
    </source>
</reference>
<dbReference type="InterPro" id="IPR008271">
    <property type="entry name" value="Ser/Thr_kinase_AS"/>
</dbReference>
<dbReference type="Proteomes" id="UP000001548">
    <property type="component" value="Unassembled WGS sequence"/>
</dbReference>
<dbReference type="AlphaFoldDB" id="A0A644EZV9"/>
<keyword evidence="7" id="KW-0418">Kinase</keyword>
<feature type="repeat" description="ANK" evidence="3">
    <location>
        <begin position="645"/>
        <end position="668"/>
    </location>
</feature>
<dbReference type="PROSITE" id="PS50011">
    <property type="entry name" value="PROTEIN_KINASE_DOM"/>
    <property type="match status" value="1"/>
</dbReference>
<feature type="binding site" evidence="4">
    <location>
        <position position="54"/>
    </location>
    <ligand>
        <name>ATP</name>
        <dbReference type="ChEBI" id="CHEBI:30616"/>
    </ligand>
</feature>
<dbReference type="EMBL" id="AACB03000004">
    <property type="protein sequence ID" value="KAE8301904.1"/>
    <property type="molecule type" value="Genomic_DNA"/>
</dbReference>
<dbReference type="Pfam" id="PF00023">
    <property type="entry name" value="Ank"/>
    <property type="match status" value="1"/>
</dbReference>
<keyword evidence="2 4" id="KW-0067">ATP-binding</keyword>
<proteinExistence type="predicted"/>
<evidence type="ECO:0000256" key="4">
    <source>
        <dbReference type="PROSITE-ProRule" id="PRU10141"/>
    </source>
</evidence>
<dbReference type="Gene3D" id="1.20.5.340">
    <property type="match status" value="1"/>
</dbReference>
<dbReference type="GO" id="GO:0004672">
    <property type="term" value="F:protein kinase activity"/>
    <property type="evidence" value="ECO:0007669"/>
    <property type="project" value="InterPro"/>
</dbReference>
<feature type="repeat" description="ANK" evidence="3">
    <location>
        <begin position="1090"/>
        <end position="1122"/>
    </location>
</feature>
<keyword evidence="1 4" id="KW-0547">Nucleotide-binding</keyword>
<comment type="caution">
    <text evidence="7">The sequence shown here is derived from an EMBL/GenBank/DDBJ whole genome shotgun (WGS) entry which is preliminary data.</text>
</comment>
<feature type="repeat" description="ANK" evidence="3">
    <location>
        <begin position="992"/>
        <end position="1012"/>
    </location>
</feature>
<dbReference type="Pfam" id="PF00069">
    <property type="entry name" value="Pkinase"/>
    <property type="match status" value="1"/>
</dbReference>
<dbReference type="Gene3D" id="1.25.40.20">
    <property type="entry name" value="Ankyrin repeat-containing domain"/>
    <property type="match status" value="7"/>
</dbReference>
<evidence type="ECO:0000256" key="3">
    <source>
        <dbReference type="PROSITE-ProRule" id="PRU00023"/>
    </source>
</evidence>
<dbReference type="SUPFAM" id="SSF56112">
    <property type="entry name" value="Protein kinase-like (PK-like)"/>
    <property type="match status" value="1"/>
</dbReference>
<protein>
    <submittedName>
        <fullName evidence="7">Kinase, NEK</fullName>
    </submittedName>
</protein>
<dbReference type="InterPro" id="IPR002110">
    <property type="entry name" value="Ankyrin_rpt"/>
</dbReference>
<organism evidence="7 8">
    <name type="scientific">Giardia intestinalis (strain ATCC 50803 / WB clone C6)</name>
    <name type="common">Giardia lamblia</name>
    <dbReference type="NCBI Taxonomy" id="184922"/>
    <lineage>
        <taxon>Eukaryota</taxon>
        <taxon>Metamonada</taxon>
        <taxon>Diplomonadida</taxon>
        <taxon>Hexamitidae</taxon>
        <taxon>Giardiinae</taxon>
        <taxon>Giardia</taxon>
    </lineage>
</organism>
<dbReference type="InParanoid" id="A0A644EZV9"/>
<feature type="repeat" description="ANK" evidence="3">
    <location>
        <begin position="583"/>
        <end position="604"/>
    </location>
</feature>
<evidence type="ECO:0000256" key="1">
    <source>
        <dbReference type="ARBA" id="ARBA00022741"/>
    </source>
</evidence>
<dbReference type="PROSITE" id="PS00108">
    <property type="entry name" value="PROTEIN_KINASE_ST"/>
    <property type="match status" value="1"/>
</dbReference>
<name>A0A644EZV9_GIAIC</name>
<evidence type="ECO:0000259" key="6">
    <source>
        <dbReference type="PROSITE" id="PS50011"/>
    </source>
</evidence>
<dbReference type="PROSITE" id="PS50088">
    <property type="entry name" value="ANK_REPEAT"/>
    <property type="match status" value="5"/>
</dbReference>
<dbReference type="Gene3D" id="1.10.510.10">
    <property type="entry name" value="Transferase(Phosphotransferase) domain 1"/>
    <property type="match status" value="1"/>
</dbReference>
<keyword evidence="5" id="KW-0175">Coiled coil</keyword>
<evidence type="ECO:0000256" key="2">
    <source>
        <dbReference type="ARBA" id="ARBA00022840"/>
    </source>
</evidence>
<dbReference type="CDD" id="cd00180">
    <property type="entry name" value="PKc"/>
    <property type="match status" value="1"/>
</dbReference>
<accession>A0A644EZV9</accession>
<dbReference type="PROSITE" id="PS00107">
    <property type="entry name" value="PROTEIN_KINASE_ATP"/>
    <property type="match status" value="1"/>
</dbReference>
<sequence length="1138" mass="124142">MADGDDHAASSQTSAPSIPQFVIEELHERLDGVLGRGVTGVVYSLEGYPNLAVKEILLDGLGKSNVDAIRLELATLPDLSHPGILKYHQVVEDEGFIYIVMNRHDKTLEQVFIDCKRRKTPVSPELVLSILRQLAAALAYLHGVSGVGADGRPYKGLVHRDLKLANVLVSADGEHFIIADFGLCKDALRCGSTIAGTAVYMAPEALLRNEASPASDVWSLGVIIYELVTLRRPDFLEGKDPKDVFVDGWRPDLSGVTDGFMQNVLERIFVLEPEERLTAKELHEMLTTSNVPVNELGHRYVALEGKCSALETALNTANARITLLEEDAKAKLDRITALEAALDARSAETASLKDALETKAARIDALEKDARAREDKVAALEKDLGVRSTKIDALEKDINTKADRISALEKDLSAKSARIDAFENQGKEHLAMIKALESKIAQFNNGMNAADPQSDFLLLPRLIRAAHMNCTETVRVLLEEGVRTGQRDKQKMTALMHAAQQGHGGPVELLVEKEKGLRDKNGWTALMHAIHNSHSKVARILVPHEHGKRNNNGRTALVMAVANSCVETVRALVEFEHGLRDSHGHTALMIAAEKGHAEIASLLVPHEKGLTDSRGSTALMIAVASSHAEAARAIAEHEHSSRDPQGRTALMIAAQQGSLEIVRALVEHEKGLKDNTGCTALSYAARAGHRDVTMLLMDYEKDAAGWTMLMCAAALGDIDMASRHLDEKGQRDKRGQTALIIAAQNGRDEVVKLLMKHESGVSGWTGLIYSAYLGDTDGVRENVHEKGCTDITWMTALMRAAQRGHQGAVEFLLEHEKGMKDKDGNTAFMYALKNQHTDIALLLREHEAPSWTLLMCAAFTGDATMARRHLHERDVKNSDDETALMIAAREGYRDIIELLDPTDEDGVTALMRAAARGDTKTTELLIPVQKGMKDRGGDTALMYALRNRHIDTAVVLGKHEDSSWTPLMRAALAGDITTVKKYLSDKDKKNSDGETALTIAARAGHKDVVELLDPTDENGVTALMRAADRNDPVAAMALAPLQAGQRASGYFYIGNQSIYNVTALIIAAAHSYADIVELLLEKEGGMYDTSGRTALMRAAANGHLECVRLLAEKEKNINRSSLLDIAEGNREMMALLSE</sequence>
<dbReference type="Gene3D" id="3.30.200.20">
    <property type="entry name" value="Phosphorylase Kinase, domain 1"/>
    <property type="match status" value="1"/>
</dbReference>
<keyword evidence="8" id="KW-1185">Reference proteome</keyword>
<dbReference type="SMART" id="SM00248">
    <property type="entry name" value="ANK"/>
    <property type="match status" value="17"/>
</dbReference>
<dbReference type="InterPro" id="IPR000719">
    <property type="entry name" value="Prot_kinase_dom"/>
</dbReference>
<evidence type="ECO:0000313" key="7">
    <source>
        <dbReference type="EMBL" id="KAE8301904.1"/>
    </source>
</evidence>
<keyword evidence="3" id="KW-0040">ANK repeat</keyword>
<dbReference type="PANTHER" id="PTHR24120">
    <property type="entry name" value="GH07239P"/>
    <property type="match status" value="1"/>
</dbReference>
<dbReference type="FunFam" id="3.30.200.20:FF:000879">
    <property type="entry name" value="Kinase, NEK"/>
    <property type="match status" value="1"/>
</dbReference>
<gene>
    <name evidence="7" type="ORF">GL50803_0041687</name>
</gene>
<dbReference type="PANTHER" id="PTHR24120:SF4">
    <property type="entry name" value="GH07239P"/>
    <property type="match status" value="1"/>
</dbReference>
<dbReference type="SMART" id="SM00220">
    <property type="entry name" value="S_TKc"/>
    <property type="match status" value="1"/>
</dbReference>
<dbReference type="InterPro" id="IPR011009">
    <property type="entry name" value="Kinase-like_dom_sf"/>
</dbReference>
<feature type="repeat" description="ANK" evidence="3">
    <location>
        <begin position="734"/>
        <end position="762"/>
    </location>
</feature>
<evidence type="ECO:0000313" key="8">
    <source>
        <dbReference type="Proteomes" id="UP000001548"/>
    </source>
</evidence>
<dbReference type="PROSITE" id="PS50297">
    <property type="entry name" value="ANK_REP_REGION"/>
    <property type="match status" value="5"/>
</dbReference>
<dbReference type="Pfam" id="PF12796">
    <property type="entry name" value="Ank_2"/>
    <property type="match status" value="6"/>
</dbReference>
<dbReference type="InterPro" id="IPR017441">
    <property type="entry name" value="Protein_kinase_ATP_BS"/>
</dbReference>
<keyword evidence="7" id="KW-0808">Transferase</keyword>
<dbReference type="SUPFAM" id="SSF48403">
    <property type="entry name" value="Ankyrin repeat"/>
    <property type="match status" value="2"/>
</dbReference>
<feature type="domain" description="Protein kinase" evidence="6">
    <location>
        <begin position="28"/>
        <end position="286"/>
    </location>
</feature>
<dbReference type="GO" id="GO:0005524">
    <property type="term" value="F:ATP binding"/>
    <property type="evidence" value="ECO:0007669"/>
    <property type="project" value="UniProtKB-UniRule"/>
</dbReference>
<dbReference type="FunFam" id="1.10.510.10:FF:000844">
    <property type="entry name" value="Kinase, NEK"/>
    <property type="match status" value="1"/>
</dbReference>
<dbReference type="SUPFAM" id="SSF57997">
    <property type="entry name" value="Tropomyosin"/>
    <property type="match status" value="1"/>
</dbReference>
<dbReference type="InterPro" id="IPR036770">
    <property type="entry name" value="Ankyrin_rpt-contain_sf"/>
</dbReference>
<feature type="coiled-coil region" evidence="5">
    <location>
        <begin position="307"/>
        <end position="439"/>
    </location>
</feature>